<feature type="transmembrane region" description="Helical" evidence="3">
    <location>
        <begin position="1352"/>
        <end position="1371"/>
    </location>
</feature>
<dbReference type="PROSITE" id="PS50850">
    <property type="entry name" value="MFS"/>
    <property type="match status" value="1"/>
</dbReference>
<reference evidence="5" key="1">
    <citation type="submission" date="2014-07" db="EMBL/GenBank/DDBJ databases">
        <title>Draft genome sequence of the yeast Pseudozyma antarctica JCM 10317 known as a producer of lipase B which used in a wide range of industrial applications.</title>
        <authorList>
            <person name="Morita T."/>
            <person name="Saika A."/>
            <person name="Koike H."/>
        </authorList>
    </citation>
    <scope>NUCLEOTIDE SEQUENCE</scope>
    <source>
        <strain evidence="5">JCM 10317</strain>
    </source>
</reference>
<dbReference type="SUPFAM" id="SSF48613">
    <property type="entry name" value="Heme oxygenase-like"/>
    <property type="match status" value="1"/>
</dbReference>
<feature type="transmembrane region" description="Helical" evidence="3">
    <location>
        <begin position="1284"/>
        <end position="1304"/>
    </location>
</feature>
<dbReference type="HOGENOM" id="CLU_004765_0_0_1"/>
<dbReference type="GO" id="GO:0008972">
    <property type="term" value="F:phosphomethylpyrimidine kinase activity"/>
    <property type="evidence" value="ECO:0007669"/>
    <property type="project" value="InterPro"/>
</dbReference>
<comment type="subcellular location">
    <subcellularLocation>
        <location evidence="1">Membrane</location>
        <topology evidence="1">Multi-pass membrane protein</topology>
    </subcellularLocation>
</comment>
<feature type="domain" description="Major facilitator superfamily (MFS) profile" evidence="4">
    <location>
        <begin position="975"/>
        <end position="1404"/>
    </location>
</feature>
<dbReference type="Gene3D" id="1.20.910.10">
    <property type="entry name" value="Heme oxygenase-like"/>
    <property type="match status" value="1"/>
</dbReference>
<dbReference type="InterPro" id="IPR020846">
    <property type="entry name" value="MFS_dom"/>
</dbReference>
<dbReference type="GO" id="GO:0008902">
    <property type="term" value="F:hydroxymethylpyrimidine kinase activity"/>
    <property type="evidence" value="ECO:0007669"/>
    <property type="project" value="TreeGrafter"/>
</dbReference>
<feature type="transmembrane region" description="Helical" evidence="3">
    <location>
        <begin position="1065"/>
        <end position="1086"/>
    </location>
</feature>
<feature type="region of interest" description="Disordered" evidence="2">
    <location>
        <begin position="883"/>
        <end position="949"/>
    </location>
</feature>
<evidence type="ECO:0000256" key="3">
    <source>
        <dbReference type="SAM" id="Phobius"/>
    </source>
</evidence>
<evidence type="ECO:0000259" key="4">
    <source>
        <dbReference type="PROSITE" id="PS50850"/>
    </source>
</evidence>
<dbReference type="CDD" id="cd19367">
    <property type="entry name" value="TenA_C_ScTHI20-like"/>
    <property type="match status" value="1"/>
</dbReference>
<dbReference type="InterPro" id="IPR016084">
    <property type="entry name" value="Haem_Oase-like_multi-hlx"/>
</dbReference>
<evidence type="ECO:0000313" key="6">
    <source>
        <dbReference type="Proteomes" id="UP000053758"/>
    </source>
</evidence>
<accession>A0A081CFR5</accession>
<dbReference type="GO" id="GO:0022857">
    <property type="term" value="F:transmembrane transporter activity"/>
    <property type="evidence" value="ECO:0007669"/>
    <property type="project" value="InterPro"/>
</dbReference>
<keyword evidence="6" id="KW-1185">Reference proteome</keyword>
<dbReference type="CDD" id="cd01169">
    <property type="entry name" value="HMPP_kinase"/>
    <property type="match status" value="1"/>
</dbReference>
<protein>
    <submittedName>
        <fullName evidence="5">MFS multidrug transporter</fullName>
    </submittedName>
</protein>
<dbReference type="FunFam" id="1.20.1250.20:FF:000088">
    <property type="entry name" value="MFS multidrug transporter, putative"/>
    <property type="match status" value="1"/>
</dbReference>
<feature type="transmembrane region" description="Helical" evidence="3">
    <location>
        <begin position="1098"/>
        <end position="1124"/>
    </location>
</feature>
<name>A0A081CFR5_PSEA2</name>
<dbReference type="Pfam" id="PF07690">
    <property type="entry name" value="MFS_1"/>
    <property type="match status" value="1"/>
</dbReference>
<dbReference type="EMBL" id="DF830076">
    <property type="protein sequence ID" value="GAK65511.1"/>
    <property type="molecule type" value="Genomic_DNA"/>
</dbReference>
<keyword evidence="3" id="KW-1133">Transmembrane helix</keyword>
<dbReference type="PANTHER" id="PTHR20858">
    <property type="entry name" value="PHOSPHOMETHYLPYRIMIDINE KINASE"/>
    <property type="match status" value="1"/>
</dbReference>
<evidence type="ECO:0000256" key="1">
    <source>
        <dbReference type="ARBA" id="ARBA00004141"/>
    </source>
</evidence>
<feature type="region of interest" description="Disordered" evidence="2">
    <location>
        <begin position="230"/>
        <end position="269"/>
    </location>
</feature>
<dbReference type="Pfam" id="PF03070">
    <property type="entry name" value="TENA_THI-4"/>
    <property type="match status" value="1"/>
</dbReference>
<dbReference type="RefSeq" id="XP_014656174.1">
    <property type="nucleotide sequence ID" value="XM_014800688.1"/>
</dbReference>
<dbReference type="SUPFAM" id="SSF53613">
    <property type="entry name" value="Ribokinase-like"/>
    <property type="match status" value="2"/>
</dbReference>
<feature type="transmembrane region" description="Helical" evidence="3">
    <location>
        <begin position="1377"/>
        <end position="1398"/>
    </location>
</feature>
<keyword evidence="3" id="KW-0812">Transmembrane</keyword>
<feature type="region of interest" description="Disordered" evidence="2">
    <location>
        <begin position="1411"/>
        <end position="1442"/>
    </location>
</feature>
<feature type="transmembrane region" description="Helical" evidence="3">
    <location>
        <begin position="1310"/>
        <end position="1331"/>
    </location>
</feature>
<dbReference type="InterPro" id="IPR004305">
    <property type="entry name" value="Thiaminase-2/PQQC"/>
</dbReference>
<sequence length="1442" mass="157588">MSPPRVLTIAGSDSGGGAGIQADLKTFLSLGTYGLSVLTALTAQNTTGVSAIHACPPEFVLQQFDSVASDIQIDAVKMGMLCNEGIVGALAKRLGEWKQSTGAHGGHNVPIVLDPVMVSTSGSLLLSEGAIATLIRDLLPLCTLLTPNLPEARQLLNYAAKFTSHQSGTRELDLAKENEETELPQMMAAARNIAQLGPRAVLVKGGHAKLSRSQIDEYLSYRAETASANEVRIAPTSKPSTSRSSGSRYPQRTKSRPADAHQGRIDNDDELRQLAGVDGAIITRKGNVTAIRTDQNPFSDVLHQRPGSPGADDKVVCDVLYQQGDDGTDGTFVLFVKPLLASSATHGTGCTLSSALAASLAQGYSAVRATSIAIKYVQNAIACGIQDLGSGPGPLDHSYPFHPRGLIASPSDMGKSELPLHRSLIANSLDAWTGFVQHPFVLGLADGSLPRDGFVWFMKQDYLFLRHYARIWAQAAASPDTTFDEITTLVDMSRSIAQEAELHKRLCRESLGVSEAELECATTESAATLAYTRFVLDTGRSSDVLDFLVAVSPCMVGYAQVGRWLAHHRSATLNKDYAEWIEAYASDDFQQAAQKAMQLIEARAARDELSPGRMRKLQRIWNAACRLEASMWDEAMDPSLRRPHHPASVAASAFHRSLSDCRWVPSLIDIVKTVLEALASVSRNAMRRIEGHHDLLLSAAVIPGKPNGSQSILRRGKRAGGRRAPSRHDSRSSSQTAKFLRSMHPQLPNVIFGSLTLHQGLANQMTLGSTVLGPSPNPDRVSAAPPIVRGTAMMIPWAASLPHLFFSLVVRADLAGLFGIAIELPPFGHATRAADTIGLSSCRTLPFPPHASPFPLDTLLPSPSSYIRLAFIMADNAAPSRASSSEAGTAIATPHQNPDKTKDATSQSSEPSQDDAPADVQAIREKNDLVKTNSEKQREGEHDLEPREDGKIVLSERAGYLATGYSYPTWRKWAILCVIFAVQVSMNFNTSVYPNAVTGVSEKYGVSEPAARVGQMIFLVAYAFGCEFWAPWSEEIGRWPVLQISLFLVNIWQVLAALAPNYGSLIVARFLGGLFTAGGSVTLGMVADMWEPDEQQFAVAFVVLSSVGGTSVGPFIGGFIQAYLKVEWNFWVQLIFGGVVQIVHFVLVPETRSTILLDREAKRRRKNGENNIYGPNEVRTDRFSMREIGKYWLRPFEMFVREPIVLFLSLLSGFSDMLIFIFLESFQLVYKQWGFSTVQVGLAFIPINLGYLLGYLIFIPRFIWERKRRVRNPDALAPEARLWLLLYLVPLETLGLFGFAWTSLGPPRVHWIAPMIFSTMIAIANYSIYMSTIDYMIAAYGPYSASATGGNALARDFLAGISAMYATPLYNRLGLEWASTLLAFLAIIVAIPVYVFYVKGPQIRERSKFAQSLADDRKANGGRRTDQDEKAERGETYKNKNK</sequence>
<dbReference type="Gene3D" id="1.20.1250.20">
    <property type="entry name" value="MFS general substrate transporter like domains"/>
    <property type="match status" value="1"/>
</dbReference>
<gene>
    <name evidence="5" type="ORF">PAN0_009c3728</name>
</gene>
<dbReference type="GO" id="GO:0009228">
    <property type="term" value="P:thiamine biosynthetic process"/>
    <property type="evidence" value="ECO:0007669"/>
    <property type="project" value="InterPro"/>
</dbReference>
<dbReference type="GeneID" id="26304525"/>
<feature type="transmembrane region" description="Helical" evidence="3">
    <location>
        <begin position="1130"/>
        <end position="1149"/>
    </location>
</feature>
<feature type="compositionally biased region" description="Basic and acidic residues" evidence="2">
    <location>
        <begin position="922"/>
        <end position="949"/>
    </location>
</feature>
<feature type="compositionally biased region" description="Basic and acidic residues" evidence="2">
    <location>
        <begin position="256"/>
        <end position="269"/>
    </location>
</feature>
<feature type="region of interest" description="Disordered" evidence="2">
    <location>
        <begin position="707"/>
        <end position="737"/>
    </location>
</feature>
<dbReference type="Proteomes" id="UP000053758">
    <property type="component" value="Unassembled WGS sequence"/>
</dbReference>
<dbReference type="GO" id="GO:0005829">
    <property type="term" value="C:cytosol"/>
    <property type="evidence" value="ECO:0007669"/>
    <property type="project" value="TreeGrafter"/>
</dbReference>
<feature type="compositionally biased region" description="Basic residues" evidence="2">
    <location>
        <begin position="714"/>
        <end position="725"/>
    </location>
</feature>
<dbReference type="InterPro" id="IPR036259">
    <property type="entry name" value="MFS_trans_sf"/>
</dbReference>
<dbReference type="Gene3D" id="3.40.1190.20">
    <property type="match status" value="1"/>
</dbReference>
<dbReference type="InterPro" id="IPR029056">
    <property type="entry name" value="Ribokinase-like"/>
</dbReference>
<keyword evidence="3" id="KW-0472">Membrane</keyword>
<dbReference type="Pfam" id="PF08543">
    <property type="entry name" value="Phos_pyr_kin"/>
    <property type="match status" value="2"/>
</dbReference>
<proteinExistence type="predicted"/>
<dbReference type="InterPro" id="IPR011701">
    <property type="entry name" value="MFS"/>
</dbReference>
<dbReference type="SUPFAM" id="SSF103473">
    <property type="entry name" value="MFS general substrate transporter"/>
    <property type="match status" value="1"/>
</dbReference>
<dbReference type="PANTHER" id="PTHR20858:SF17">
    <property type="entry name" value="HYDROXYMETHYLPYRIMIDINE_PHOSPHOMETHYLPYRIMIDINE KINASE THI20-RELATED"/>
    <property type="match status" value="1"/>
</dbReference>
<organism evidence="5">
    <name type="scientific">Pseudozyma antarctica</name>
    <name type="common">Yeast</name>
    <name type="synonym">Candida antarctica</name>
    <dbReference type="NCBI Taxonomy" id="84753"/>
    <lineage>
        <taxon>Eukaryota</taxon>
        <taxon>Fungi</taxon>
        <taxon>Dikarya</taxon>
        <taxon>Basidiomycota</taxon>
        <taxon>Ustilaginomycotina</taxon>
        <taxon>Ustilaginomycetes</taxon>
        <taxon>Ustilaginales</taxon>
        <taxon>Ustilaginaceae</taxon>
        <taxon>Moesziomyces</taxon>
    </lineage>
</organism>
<dbReference type="InterPro" id="IPR013749">
    <property type="entry name" value="PM/HMP-P_kinase-1"/>
</dbReference>
<dbReference type="InterPro" id="IPR004399">
    <property type="entry name" value="HMP/HMP-P_kinase_dom"/>
</dbReference>
<evidence type="ECO:0000256" key="2">
    <source>
        <dbReference type="SAM" id="MobiDB-lite"/>
    </source>
</evidence>
<evidence type="ECO:0000313" key="5">
    <source>
        <dbReference type="EMBL" id="GAK65511.1"/>
    </source>
</evidence>
<feature type="compositionally biased region" description="Low complexity" evidence="2">
    <location>
        <begin position="235"/>
        <end position="248"/>
    </location>
</feature>
<feature type="transmembrane region" description="Helical" evidence="3">
    <location>
        <begin position="1204"/>
        <end position="1223"/>
    </location>
</feature>
<feature type="transmembrane region" description="Helical" evidence="3">
    <location>
        <begin position="1243"/>
        <end position="1264"/>
    </location>
</feature>
<dbReference type="GO" id="GO:0016020">
    <property type="term" value="C:membrane"/>
    <property type="evidence" value="ECO:0007669"/>
    <property type="project" value="UniProtKB-SubCell"/>
</dbReference>